<organism evidence="1 2">
    <name type="scientific">Bradyrhizobium huanghuaihaiense</name>
    <dbReference type="NCBI Taxonomy" id="990078"/>
    <lineage>
        <taxon>Bacteria</taxon>
        <taxon>Pseudomonadati</taxon>
        <taxon>Pseudomonadota</taxon>
        <taxon>Alphaproteobacteria</taxon>
        <taxon>Hyphomicrobiales</taxon>
        <taxon>Nitrobacteraceae</taxon>
        <taxon>Bradyrhizobium</taxon>
    </lineage>
</organism>
<proteinExistence type="predicted"/>
<keyword evidence="2" id="KW-1185">Reference proteome</keyword>
<protein>
    <submittedName>
        <fullName evidence="1">Uncharacterized protein</fullName>
    </submittedName>
</protein>
<evidence type="ECO:0000313" key="2">
    <source>
        <dbReference type="Proteomes" id="UP000316291"/>
    </source>
</evidence>
<dbReference type="RefSeq" id="WP_018643565.1">
    <property type="nucleotide sequence ID" value="NZ_VLLA01000008.1"/>
</dbReference>
<sequence>MKTLLETVRAIEGAGFAVSIRTRKFSGEDMPEGYYNIDARREEDGALVECCIGSEKGVPDHVFAQTMAVLKKAAPN</sequence>
<name>A0A562RQE1_9BRAD</name>
<reference evidence="1 2" key="1">
    <citation type="journal article" date="2015" name="Stand. Genomic Sci.">
        <title>Genomic Encyclopedia of Bacterial and Archaeal Type Strains, Phase III: the genomes of soil and plant-associated and newly described type strains.</title>
        <authorList>
            <person name="Whitman W.B."/>
            <person name="Woyke T."/>
            <person name="Klenk H.P."/>
            <person name="Zhou Y."/>
            <person name="Lilburn T.G."/>
            <person name="Beck B.J."/>
            <person name="De Vos P."/>
            <person name="Vandamme P."/>
            <person name="Eisen J.A."/>
            <person name="Garrity G."/>
            <person name="Hugenholtz P."/>
            <person name="Kyrpides N.C."/>
        </authorList>
    </citation>
    <scope>NUCLEOTIDE SEQUENCE [LARGE SCALE GENOMIC DNA]</scope>
    <source>
        <strain evidence="1 2">CGMCC 1.10948</strain>
    </source>
</reference>
<comment type="caution">
    <text evidence="1">The sequence shown here is derived from an EMBL/GenBank/DDBJ whole genome shotgun (WGS) entry which is preliminary data.</text>
</comment>
<evidence type="ECO:0000313" key="1">
    <source>
        <dbReference type="EMBL" id="TWI70546.1"/>
    </source>
</evidence>
<accession>A0A562RQE1</accession>
<gene>
    <name evidence="1" type="ORF">IQ16_03719</name>
</gene>
<dbReference type="AlphaFoldDB" id="A0A562RQE1"/>
<dbReference type="EMBL" id="VLLA01000008">
    <property type="protein sequence ID" value="TWI70546.1"/>
    <property type="molecule type" value="Genomic_DNA"/>
</dbReference>
<dbReference type="Proteomes" id="UP000316291">
    <property type="component" value="Unassembled WGS sequence"/>
</dbReference>